<evidence type="ECO:0000256" key="4">
    <source>
        <dbReference type="SAM" id="Phobius"/>
    </source>
</evidence>
<evidence type="ECO:0000259" key="5">
    <source>
        <dbReference type="PROSITE" id="PS50885"/>
    </source>
</evidence>
<dbReference type="PROSITE" id="PS50887">
    <property type="entry name" value="GGDEF"/>
    <property type="match status" value="1"/>
</dbReference>
<dbReference type="Gene3D" id="6.10.340.10">
    <property type="match status" value="1"/>
</dbReference>
<dbReference type="EMBL" id="JMQN01000013">
    <property type="protein sequence ID" value="KEA65117.1"/>
    <property type="molecule type" value="Genomic_DNA"/>
</dbReference>
<dbReference type="GO" id="GO:1902201">
    <property type="term" value="P:negative regulation of bacterial-type flagellum-dependent cell motility"/>
    <property type="evidence" value="ECO:0007669"/>
    <property type="project" value="TreeGrafter"/>
</dbReference>
<accession>A0A081G2W2</accession>
<proteinExistence type="predicted"/>
<dbReference type="PROSITE" id="PS50885">
    <property type="entry name" value="HAMP"/>
    <property type="match status" value="1"/>
</dbReference>
<name>A0A081G2W2_9GAMM</name>
<keyword evidence="4" id="KW-0472">Membrane</keyword>
<evidence type="ECO:0000313" key="7">
    <source>
        <dbReference type="EMBL" id="KEA65117.1"/>
    </source>
</evidence>
<dbReference type="InterPro" id="IPR050469">
    <property type="entry name" value="Diguanylate_Cyclase"/>
</dbReference>
<organism evidence="7 8">
    <name type="scientific">Marinobacterium lacunae</name>
    <dbReference type="NCBI Taxonomy" id="1232683"/>
    <lineage>
        <taxon>Bacteria</taxon>
        <taxon>Pseudomonadati</taxon>
        <taxon>Pseudomonadota</taxon>
        <taxon>Gammaproteobacteria</taxon>
        <taxon>Oceanospirillales</taxon>
        <taxon>Oceanospirillaceae</taxon>
        <taxon>Marinobacterium</taxon>
    </lineage>
</organism>
<dbReference type="GO" id="GO:0007165">
    <property type="term" value="P:signal transduction"/>
    <property type="evidence" value="ECO:0007669"/>
    <property type="project" value="InterPro"/>
</dbReference>
<dbReference type="OrthoDB" id="8572793at2"/>
<dbReference type="AlphaFoldDB" id="A0A081G2W2"/>
<protein>
    <recommendedName>
        <fullName evidence="2">diguanylate cyclase</fullName>
        <ecNumber evidence="2">2.7.7.65</ecNumber>
    </recommendedName>
</protein>
<comment type="caution">
    <text evidence="7">The sequence shown here is derived from an EMBL/GenBank/DDBJ whole genome shotgun (WGS) entry which is preliminary data.</text>
</comment>
<reference evidence="7 8" key="1">
    <citation type="submission" date="2014-04" db="EMBL/GenBank/DDBJ databases">
        <title>Marinobacterium kochiensis sp. nov., isolated from sediment sample collected from Kochi backwaters in Kerala, India.</title>
        <authorList>
            <person name="Singh A."/>
            <person name="Pinnaka A.K."/>
        </authorList>
    </citation>
    <scope>NUCLEOTIDE SEQUENCE [LARGE SCALE GENOMIC DNA]</scope>
    <source>
        <strain evidence="7 8">AK27</strain>
    </source>
</reference>
<sequence>MKLRTQLTLTMLLVGLIASALVGGVAYWLLMRDFRQSVQDQAFDNFQTDVQAYLSRYGSWSRGESVEPFPLFVQRSRPMLSPGFGSGPQPPFPPADRRMPLPDHTGIDANRAPSGMGAQRRTAPFLFMLTDPAGRVVKPGQDYRRGEQVSGRLLASARPIEVDGKVALLAVPLGDPNLSPQDLSYLAAMERALSYGLAGAALMALLLGVLFSRRLCRRIDELTSAVHAMRADGELEQAVAVHSRDEIGELAGAFNRMSRELAKAHAEMREAAIRDPLTQLHNRRYFNEQAALAFDQAVRYDQPLTVMIADLDHFKQINDNFSHAVGDEVLKGVARILRSNIRKSDVLARHGGEEFVILFPQTSLQQAYERCELLRTQIENSDWSGVHPQLNVTLSIGLNDALTLGSIEKMLSAADEALYIAKRSGRNRIEPVAA</sequence>
<dbReference type="GO" id="GO:0005886">
    <property type="term" value="C:plasma membrane"/>
    <property type="evidence" value="ECO:0007669"/>
    <property type="project" value="TreeGrafter"/>
</dbReference>
<evidence type="ECO:0000256" key="3">
    <source>
        <dbReference type="ARBA" id="ARBA00034247"/>
    </source>
</evidence>
<dbReference type="Proteomes" id="UP000028252">
    <property type="component" value="Unassembled WGS sequence"/>
</dbReference>
<dbReference type="InterPro" id="IPR043128">
    <property type="entry name" value="Rev_trsase/Diguanyl_cyclase"/>
</dbReference>
<evidence type="ECO:0000256" key="1">
    <source>
        <dbReference type="ARBA" id="ARBA00001946"/>
    </source>
</evidence>
<evidence type="ECO:0000259" key="6">
    <source>
        <dbReference type="PROSITE" id="PS50887"/>
    </source>
</evidence>
<keyword evidence="8" id="KW-1185">Reference proteome</keyword>
<evidence type="ECO:0000313" key="8">
    <source>
        <dbReference type="Proteomes" id="UP000028252"/>
    </source>
</evidence>
<evidence type="ECO:0000256" key="2">
    <source>
        <dbReference type="ARBA" id="ARBA00012528"/>
    </source>
</evidence>
<dbReference type="PATRIC" id="fig|1232683.4.peg.811"/>
<comment type="cofactor">
    <cofactor evidence="1">
        <name>Mg(2+)</name>
        <dbReference type="ChEBI" id="CHEBI:18420"/>
    </cofactor>
</comment>
<dbReference type="CDD" id="cd06225">
    <property type="entry name" value="HAMP"/>
    <property type="match status" value="1"/>
</dbReference>
<feature type="transmembrane region" description="Helical" evidence="4">
    <location>
        <begin position="192"/>
        <end position="211"/>
    </location>
</feature>
<dbReference type="RefSeq" id="WP_036183906.1">
    <property type="nucleotide sequence ID" value="NZ_JMQN01000013.1"/>
</dbReference>
<dbReference type="Pfam" id="PF00672">
    <property type="entry name" value="HAMP"/>
    <property type="match status" value="1"/>
</dbReference>
<dbReference type="SMART" id="SM00267">
    <property type="entry name" value="GGDEF"/>
    <property type="match status" value="1"/>
</dbReference>
<dbReference type="CDD" id="cd01949">
    <property type="entry name" value="GGDEF"/>
    <property type="match status" value="1"/>
</dbReference>
<dbReference type="GO" id="GO:0043709">
    <property type="term" value="P:cell adhesion involved in single-species biofilm formation"/>
    <property type="evidence" value="ECO:0007669"/>
    <property type="project" value="TreeGrafter"/>
</dbReference>
<keyword evidence="4" id="KW-0812">Transmembrane</keyword>
<dbReference type="SUPFAM" id="SSF55073">
    <property type="entry name" value="Nucleotide cyclase"/>
    <property type="match status" value="1"/>
</dbReference>
<dbReference type="Pfam" id="PF00990">
    <property type="entry name" value="GGDEF"/>
    <property type="match status" value="1"/>
</dbReference>
<dbReference type="eggNOG" id="COG3706">
    <property type="taxonomic scope" value="Bacteria"/>
</dbReference>
<feature type="domain" description="GGDEF" evidence="6">
    <location>
        <begin position="302"/>
        <end position="434"/>
    </location>
</feature>
<dbReference type="SMART" id="SM00304">
    <property type="entry name" value="HAMP"/>
    <property type="match status" value="1"/>
</dbReference>
<dbReference type="Gene3D" id="3.30.70.270">
    <property type="match status" value="1"/>
</dbReference>
<gene>
    <name evidence="7" type="ORF">ADIMK_0819</name>
</gene>
<feature type="domain" description="HAMP" evidence="5">
    <location>
        <begin position="213"/>
        <end position="266"/>
    </location>
</feature>
<dbReference type="InterPro" id="IPR000160">
    <property type="entry name" value="GGDEF_dom"/>
</dbReference>
<dbReference type="SUPFAM" id="SSF158472">
    <property type="entry name" value="HAMP domain-like"/>
    <property type="match status" value="1"/>
</dbReference>
<dbReference type="PANTHER" id="PTHR45138">
    <property type="entry name" value="REGULATORY COMPONENTS OF SENSORY TRANSDUCTION SYSTEM"/>
    <property type="match status" value="1"/>
</dbReference>
<dbReference type="FunFam" id="3.30.70.270:FF:000001">
    <property type="entry name" value="Diguanylate cyclase domain protein"/>
    <property type="match status" value="1"/>
</dbReference>
<dbReference type="InterPro" id="IPR003660">
    <property type="entry name" value="HAMP_dom"/>
</dbReference>
<feature type="transmembrane region" description="Helical" evidence="4">
    <location>
        <begin position="7"/>
        <end position="30"/>
    </location>
</feature>
<comment type="catalytic activity">
    <reaction evidence="3">
        <text>2 GTP = 3',3'-c-di-GMP + 2 diphosphate</text>
        <dbReference type="Rhea" id="RHEA:24898"/>
        <dbReference type="ChEBI" id="CHEBI:33019"/>
        <dbReference type="ChEBI" id="CHEBI:37565"/>
        <dbReference type="ChEBI" id="CHEBI:58805"/>
        <dbReference type="EC" id="2.7.7.65"/>
    </reaction>
</comment>
<dbReference type="NCBIfam" id="TIGR00254">
    <property type="entry name" value="GGDEF"/>
    <property type="match status" value="1"/>
</dbReference>
<keyword evidence="4" id="KW-1133">Transmembrane helix</keyword>
<dbReference type="PANTHER" id="PTHR45138:SF9">
    <property type="entry name" value="DIGUANYLATE CYCLASE DGCM-RELATED"/>
    <property type="match status" value="1"/>
</dbReference>
<dbReference type="GO" id="GO:0052621">
    <property type="term" value="F:diguanylate cyclase activity"/>
    <property type="evidence" value="ECO:0007669"/>
    <property type="project" value="UniProtKB-EC"/>
</dbReference>
<dbReference type="STRING" id="1232683.ADIMK_0819"/>
<dbReference type="EC" id="2.7.7.65" evidence="2"/>
<dbReference type="InterPro" id="IPR029787">
    <property type="entry name" value="Nucleotide_cyclase"/>
</dbReference>